<evidence type="ECO:0000256" key="4">
    <source>
        <dbReference type="PROSITE-ProRule" id="PRU00335"/>
    </source>
</evidence>
<dbReference type="SUPFAM" id="SSF48498">
    <property type="entry name" value="Tetracyclin repressor-like, C-terminal domain"/>
    <property type="match status" value="1"/>
</dbReference>
<dbReference type="Pfam" id="PF21993">
    <property type="entry name" value="TetR_C_13_2"/>
    <property type="match status" value="1"/>
</dbReference>
<dbReference type="Proteomes" id="UP000672097">
    <property type="component" value="Unassembled WGS sequence"/>
</dbReference>
<dbReference type="InterPro" id="IPR001647">
    <property type="entry name" value="HTH_TetR"/>
</dbReference>
<accession>A0ABS5DT32</accession>
<keyword evidence="3" id="KW-0804">Transcription</keyword>
<feature type="DNA-binding region" description="H-T-H motif" evidence="4">
    <location>
        <begin position="29"/>
        <end position="48"/>
    </location>
</feature>
<protein>
    <submittedName>
        <fullName evidence="6">TetR/AcrR family transcriptional regulator</fullName>
    </submittedName>
</protein>
<proteinExistence type="predicted"/>
<keyword evidence="2 4" id="KW-0238">DNA-binding</keyword>
<sequence length="188" mass="20461">MSSPAVDRRAEVLAHSRALLRTRGFNAFSHRDLAALVGVKSSSVHYHFPTKEDIGLALVAEYRAEVMGLLSSLEGLPVAQRLDRFTRLFSEAAAHGDQWCVAGMLASDFETLGDGLQSEVRRFFNEVEAWLAAQARLLQPQLKPAAALRLGKTAMAMLEGALLLARSQGEPQRVAHAAESLKLLLGVE</sequence>
<dbReference type="Gene3D" id="1.10.357.10">
    <property type="entry name" value="Tetracycline Repressor, domain 2"/>
    <property type="match status" value="1"/>
</dbReference>
<evidence type="ECO:0000256" key="3">
    <source>
        <dbReference type="ARBA" id="ARBA00023163"/>
    </source>
</evidence>
<dbReference type="RefSeq" id="WP_210806006.1">
    <property type="nucleotide sequence ID" value="NZ_JAGQDG010000001.1"/>
</dbReference>
<keyword evidence="7" id="KW-1185">Reference proteome</keyword>
<dbReference type="EMBL" id="JAGQDG010000001">
    <property type="protein sequence ID" value="MBQ0934294.1"/>
    <property type="molecule type" value="Genomic_DNA"/>
</dbReference>
<evidence type="ECO:0000259" key="5">
    <source>
        <dbReference type="PROSITE" id="PS50977"/>
    </source>
</evidence>
<evidence type="ECO:0000313" key="7">
    <source>
        <dbReference type="Proteomes" id="UP000672097"/>
    </source>
</evidence>
<dbReference type="InterPro" id="IPR009057">
    <property type="entry name" value="Homeodomain-like_sf"/>
</dbReference>
<dbReference type="InterPro" id="IPR054156">
    <property type="entry name" value="YxaF_TetR_C"/>
</dbReference>
<reference evidence="6 7" key="1">
    <citation type="submission" date="2021-04" db="EMBL/GenBank/DDBJ databases">
        <title>The genome sequence of type strain Ideonella paludis KCTC 32238.</title>
        <authorList>
            <person name="Liu Y."/>
        </authorList>
    </citation>
    <scope>NUCLEOTIDE SEQUENCE [LARGE SCALE GENOMIC DNA]</scope>
    <source>
        <strain evidence="6 7">KCTC 32238</strain>
    </source>
</reference>
<gene>
    <name evidence="6" type="ORF">KAK11_03060</name>
</gene>
<dbReference type="SUPFAM" id="SSF46689">
    <property type="entry name" value="Homeodomain-like"/>
    <property type="match status" value="1"/>
</dbReference>
<dbReference type="PANTHER" id="PTHR47506:SF1">
    <property type="entry name" value="HTH-TYPE TRANSCRIPTIONAL REGULATOR YJDC"/>
    <property type="match status" value="1"/>
</dbReference>
<name>A0ABS5DT32_9BURK</name>
<comment type="caution">
    <text evidence="6">The sequence shown here is derived from an EMBL/GenBank/DDBJ whole genome shotgun (WGS) entry which is preliminary data.</text>
</comment>
<dbReference type="InterPro" id="IPR036271">
    <property type="entry name" value="Tet_transcr_reg_TetR-rel_C_sf"/>
</dbReference>
<keyword evidence="1" id="KW-0805">Transcription regulation</keyword>
<organism evidence="6 7">
    <name type="scientific">Ideonella paludis</name>
    <dbReference type="NCBI Taxonomy" id="1233411"/>
    <lineage>
        <taxon>Bacteria</taxon>
        <taxon>Pseudomonadati</taxon>
        <taxon>Pseudomonadota</taxon>
        <taxon>Betaproteobacteria</taxon>
        <taxon>Burkholderiales</taxon>
        <taxon>Sphaerotilaceae</taxon>
        <taxon>Ideonella</taxon>
    </lineage>
</organism>
<evidence type="ECO:0000256" key="1">
    <source>
        <dbReference type="ARBA" id="ARBA00023015"/>
    </source>
</evidence>
<evidence type="ECO:0000256" key="2">
    <source>
        <dbReference type="ARBA" id="ARBA00023125"/>
    </source>
</evidence>
<dbReference type="PROSITE" id="PS50977">
    <property type="entry name" value="HTH_TETR_2"/>
    <property type="match status" value="1"/>
</dbReference>
<feature type="domain" description="HTH tetR-type" evidence="5">
    <location>
        <begin position="6"/>
        <end position="66"/>
    </location>
</feature>
<evidence type="ECO:0000313" key="6">
    <source>
        <dbReference type="EMBL" id="MBQ0934294.1"/>
    </source>
</evidence>
<dbReference type="Pfam" id="PF00440">
    <property type="entry name" value="TetR_N"/>
    <property type="match status" value="1"/>
</dbReference>
<dbReference type="PANTHER" id="PTHR47506">
    <property type="entry name" value="TRANSCRIPTIONAL REGULATORY PROTEIN"/>
    <property type="match status" value="1"/>
</dbReference>